<proteinExistence type="predicted"/>
<feature type="domain" description="HEPN AbiJ-N-terminal" evidence="1">
    <location>
        <begin position="5"/>
        <end position="163"/>
    </location>
</feature>
<accession>A0AAP2DYH3</accession>
<sequence>MAILDLFSEKQKRLRGEVNDVYQYKIVPQELRVQIVHILNDSIGSAKSFYRSDKNEPEDIFKFINDTLSREYGKFSLIGDYRTFRDTVFKYLLQEENMERVIDVVQLSFQYIDKILRPDFQNYAYRNEVKCDPNDAIGELNGRFKEHAVGFQFNGGEITKVDSTYN</sequence>
<dbReference type="EMBL" id="JAHESE010000006">
    <property type="protein sequence ID" value="MBT1708382.1"/>
    <property type="molecule type" value="Genomic_DNA"/>
</dbReference>
<comment type="caution">
    <text evidence="2">The sequence shown here is derived from an EMBL/GenBank/DDBJ whole genome shotgun (WGS) entry which is preliminary data.</text>
</comment>
<reference evidence="2 3" key="1">
    <citation type="submission" date="2021-05" db="EMBL/GenBank/DDBJ databases">
        <title>A Polyphasic approach of four new species of the genus Ohtaekwangia: Ohtaekwangia histidinii sp. nov., Ohtaekwangia cretensis sp. nov., Ohtaekwangia indiensis sp. nov., Ohtaekwangia reichenbachii sp. nov. from diverse environment.</title>
        <authorList>
            <person name="Octaviana S."/>
        </authorList>
    </citation>
    <scope>NUCLEOTIDE SEQUENCE [LARGE SCALE GENOMIC DNA]</scope>
    <source>
        <strain evidence="2 3">PWU5</strain>
    </source>
</reference>
<evidence type="ECO:0000259" key="1">
    <source>
        <dbReference type="Pfam" id="PF18863"/>
    </source>
</evidence>
<name>A0AAP2DYH3_9BACT</name>
<keyword evidence="3" id="KW-1185">Reference proteome</keyword>
<dbReference type="Pfam" id="PF18863">
    <property type="entry name" value="AbiJ_NTD4"/>
    <property type="match status" value="1"/>
</dbReference>
<gene>
    <name evidence="2" type="ORF">KK062_09110</name>
</gene>
<dbReference type="AlphaFoldDB" id="A0AAP2DYH3"/>
<protein>
    <recommendedName>
        <fullName evidence="1">HEPN AbiJ-N-terminal domain-containing protein</fullName>
    </recommendedName>
</protein>
<organism evidence="2 3">
    <name type="scientific">Dawidia cretensis</name>
    <dbReference type="NCBI Taxonomy" id="2782350"/>
    <lineage>
        <taxon>Bacteria</taxon>
        <taxon>Pseudomonadati</taxon>
        <taxon>Bacteroidota</taxon>
        <taxon>Cytophagia</taxon>
        <taxon>Cytophagales</taxon>
        <taxon>Chryseotaleaceae</taxon>
        <taxon>Dawidia</taxon>
    </lineage>
</organism>
<evidence type="ECO:0000313" key="2">
    <source>
        <dbReference type="EMBL" id="MBT1708382.1"/>
    </source>
</evidence>
<dbReference type="InterPro" id="IPR049503">
    <property type="entry name" value="AbiJ_NTD4"/>
</dbReference>
<dbReference type="Proteomes" id="UP001319080">
    <property type="component" value="Unassembled WGS sequence"/>
</dbReference>
<evidence type="ECO:0000313" key="3">
    <source>
        <dbReference type="Proteomes" id="UP001319080"/>
    </source>
</evidence>
<dbReference type="RefSeq" id="WP_254083974.1">
    <property type="nucleotide sequence ID" value="NZ_JAHESE010000006.1"/>
</dbReference>